<evidence type="ECO:0000313" key="1">
    <source>
        <dbReference type="EMBL" id="CEK83675.1"/>
    </source>
</evidence>
<proteinExistence type="predicted"/>
<protein>
    <submittedName>
        <fullName evidence="1">Uncharacterized protein</fullName>
    </submittedName>
</protein>
<organism evidence="1">
    <name type="scientific">Arion vulgaris</name>
    <dbReference type="NCBI Taxonomy" id="1028688"/>
    <lineage>
        <taxon>Eukaryota</taxon>
        <taxon>Metazoa</taxon>
        <taxon>Spiralia</taxon>
        <taxon>Lophotrochozoa</taxon>
        <taxon>Mollusca</taxon>
        <taxon>Gastropoda</taxon>
        <taxon>Heterobranchia</taxon>
        <taxon>Euthyneura</taxon>
        <taxon>Panpulmonata</taxon>
        <taxon>Eupulmonata</taxon>
        <taxon>Stylommatophora</taxon>
        <taxon>Helicina</taxon>
        <taxon>Arionoidea</taxon>
        <taxon>Arionidae</taxon>
        <taxon>Arion</taxon>
    </lineage>
</organism>
<accession>A0A0B7AUX7</accession>
<reference evidence="1" key="1">
    <citation type="submission" date="2014-12" db="EMBL/GenBank/DDBJ databases">
        <title>Insight into the proteome of Arion vulgaris.</title>
        <authorList>
            <person name="Aradska J."/>
            <person name="Bulat T."/>
            <person name="Smidak R."/>
            <person name="Sarate P."/>
            <person name="Gangsoo J."/>
            <person name="Sialana F."/>
            <person name="Bilban M."/>
            <person name="Lubec G."/>
        </authorList>
    </citation>
    <scope>NUCLEOTIDE SEQUENCE</scope>
    <source>
        <tissue evidence="1">Skin</tissue>
    </source>
</reference>
<dbReference type="AlphaFoldDB" id="A0A0B7AUX7"/>
<dbReference type="EMBL" id="HACG01036810">
    <property type="protein sequence ID" value="CEK83675.1"/>
    <property type="molecule type" value="Transcribed_RNA"/>
</dbReference>
<name>A0A0B7AUX7_9EUPU</name>
<feature type="non-terminal residue" evidence="1">
    <location>
        <position position="1"/>
    </location>
</feature>
<sequence length="80" mass="9148">GYQEKHWEVKEAGVMLTHCVPTVNEKYEPNTVFSNIPQGLNNTSLLYITCTKHQQSLDPDSIGYQEKHWEVKVASVMLIT</sequence>
<gene>
    <name evidence="1" type="primary">ORF138454</name>
</gene>